<evidence type="ECO:0000313" key="3">
    <source>
        <dbReference type="EMBL" id="MBM6850479.1"/>
    </source>
</evidence>
<dbReference type="SUPFAM" id="SSF53335">
    <property type="entry name" value="S-adenosyl-L-methionine-dependent methyltransferases"/>
    <property type="match status" value="1"/>
</dbReference>
<keyword evidence="2 3" id="KW-0808">Transferase</keyword>
<dbReference type="PANTHER" id="PTHR43542">
    <property type="entry name" value="METHYLTRANSFERASE"/>
    <property type="match status" value="1"/>
</dbReference>
<sequence length="187" mass="20743">MRVITGSARGRRLKELEGMETRPTTDRVKEGLFSAIQFDIEGRKVLDLFAGTGQLGIECLSRGAASAVFVDRRADAVKLIRENLKLTELSDRARVVPGDAMEFLQSLGERFDLVLLDPPYAAGLLEPAIARLTAFDILNPHGIIVAEHPADRALPPVEPPYRVRRTYRYGKIGLTLICRSGDQENEE</sequence>
<comment type="caution">
    <text evidence="3">The sequence shown here is derived from an EMBL/GenBank/DDBJ whole genome shotgun (WGS) entry which is preliminary data.</text>
</comment>
<dbReference type="CDD" id="cd02440">
    <property type="entry name" value="AdoMet_MTases"/>
    <property type="match status" value="1"/>
</dbReference>
<keyword evidence="4" id="KW-1185">Reference proteome</keyword>
<dbReference type="PANTHER" id="PTHR43542:SF1">
    <property type="entry name" value="METHYLTRANSFERASE"/>
    <property type="match status" value="1"/>
</dbReference>
<dbReference type="GO" id="GO:0052913">
    <property type="term" value="F:16S rRNA (guanine(966)-N(2))-methyltransferase activity"/>
    <property type="evidence" value="ECO:0007669"/>
    <property type="project" value="UniProtKB-EC"/>
</dbReference>
<dbReference type="PIRSF" id="PIRSF004553">
    <property type="entry name" value="CHP00095"/>
    <property type="match status" value="1"/>
</dbReference>
<dbReference type="InterPro" id="IPR029063">
    <property type="entry name" value="SAM-dependent_MTases_sf"/>
</dbReference>
<keyword evidence="1 3" id="KW-0489">Methyltransferase</keyword>
<dbReference type="EMBL" id="JACSNX010000002">
    <property type="protein sequence ID" value="MBM6850479.1"/>
    <property type="molecule type" value="Genomic_DNA"/>
</dbReference>
<reference evidence="3 4" key="1">
    <citation type="journal article" date="2021" name="Sci. Rep.">
        <title>The distribution of antibiotic resistance genes in chicken gut microbiota commensals.</title>
        <authorList>
            <person name="Juricova H."/>
            <person name="Matiasovicova J."/>
            <person name="Kubasova T."/>
            <person name="Cejkova D."/>
            <person name="Rychlik I."/>
        </authorList>
    </citation>
    <scope>NUCLEOTIDE SEQUENCE [LARGE SCALE GENOMIC DNA]</scope>
    <source>
        <strain evidence="3 4">An411</strain>
    </source>
</reference>
<dbReference type="EC" id="2.1.1.171" evidence="3"/>
<proteinExistence type="predicted"/>
<protein>
    <submittedName>
        <fullName evidence="3">16S rRNA (Guanine(966)-N(2))-methyltransferase RsmD</fullName>
        <ecNumber evidence="3">2.1.1.171</ecNumber>
    </submittedName>
</protein>
<dbReference type="Proteomes" id="UP000719500">
    <property type="component" value="Unassembled WGS sequence"/>
</dbReference>
<dbReference type="InterPro" id="IPR002052">
    <property type="entry name" value="DNA_methylase_N6_adenine_CS"/>
</dbReference>
<dbReference type="NCBIfam" id="TIGR00095">
    <property type="entry name" value="16S rRNA (guanine(966)-N(2))-methyltransferase RsmD"/>
    <property type="match status" value="1"/>
</dbReference>
<evidence type="ECO:0000313" key="4">
    <source>
        <dbReference type="Proteomes" id="UP000719500"/>
    </source>
</evidence>
<name>A0ABS2FSB1_9FIRM</name>
<dbReference type="InterPro" id="IPR004398">
    <property type="entry name" value="RNA_MeTrfase_RsmD"/>
</dbReference>
<organism evidence="3 4">
    <name type="scientific">Oscillibacter valericigenes</name>
    <dbReference type="NCBI Taxonomy" id="351091"/>
    <lineage>
        <taxon>Bacteria</taxon>
        <taxon>Bacillati</taxon>
        <taxon>Bacillota</taxon>
        <taxon>Clostridia</taxon>
        <taxon>Eubacteriales</taxon>
        <taxon>Oscillospiraceae</taxon>
        <taxon>Oscillibacter</taxon>
    </lineage>
</organism>
<evidence type="ECO:0000256" key="1">
    <source>
        <dbReference type="ARBA" id="ARBA00022603"/>
    </source>
</evidence>
<dbReference type="Pfam" id="PF03602">
    <property type="entry name" value="Cons_hypoth95"/>
    <property type="match status" value="1"/>
</dbReference>
<dbReference type="Gene3D" id="3.40.50.150">
    <property type="entry name" value="Vaccinia Virus protein VP39"/>
    <property type="match status" value="1"/>
</dbReference>
<evidence type="ECO:0000256" key="2">
    <source>
        <dbReference type="ARBA" id="ARBA00022679"/>
    </source>
</evidence>
<dbReference type="PROSITE" id="PS00092">
    <property type="entry name" value="N6_MTASE"/>
    <property type="match status" value="1"/>
</dbReference>
<gene>
    <name evidence="3" type="primary">rsmD</name>
    <name evidence="3" type="ORF">H9X91_03385</name>
</gene>
<accession>A0ABS2FSB1</accession>
<dbReference type="RefSeq" id="WP_204802495.1">
    <property type="nucleotide sequence ID" value="NZ_JACSNS010000006.1"/>
</dbReference>